<reference evidence="2 3" key="1">
    <citation type="submission" date="2020-04" db="EMBL/GenBank/DDBJ databases">
        <title>Genomic insights into acetone-butanol-ethanol (ABE) fermentation by sequencing solventogenic clostridia strains.</title>
        <authorList>
            <person name="Brown S."/>
        </authorList>
    </citation>
    <scope>NUCLEOTIDE SEQUENCE [LARGE SCALE GENOMIC DNA]</scope>
    <source>
        <strain evidence="2 3">DJ011</strain>
    </source>
</reference>
<comment type="caution">
    <text evidence="2">The sequence shown here is derived from an EMBL/GenBank/DDBJ whole genome shotgun (WGS) entry which is preliminary data.</text>
</comment>
<evidence type="ECO:0000313" key="3">
    <source>
        <dbReference type="Proteomes" id="UP000563151"/>
    </source>
</evidence>
<protein>
    <recommendedName>
        <fullName evidence="1">DUF6385 domain-containing protein</fullName>
    </recommendedName>
</protein>
<dbReference type="InterPro" id="IPR045965">
    <property type="entry name" value="DUF6385"/>
</dbReference>
<keyword evidence="3" id="KW-1185">Reference proteome</keyword>
<dbReference type="RefSeq" id="WP_185665890.1">
    <property type="nucleotide sequence ID" value="NZ_JAAZWO010000001.1"/>
</dbReference>
<evidence type="ECO:0000259" key="1">
    <source>
        <dbReference type="Pfam" id="PF19912"/>
    </source>
</evidence>
<sequence>MPNKVVFSNIAEDLKVQIYGSTGTGTTPIKVTSDGSVSITGDISITATDLDIRNLTFTQDSVYVYGSDGSTGHILKVDDAGNVIVTATDLDIRNLLATLDTVTVTAEDFDIRNLLATLDTVTVTAEDFDIRNLLATLDTVTVTAEDFDIRNLLATLDTVTVTAEDFDIRNLLATLDTVTVTATDFDIRNISYTDDSIELGSRRVTESSNTTLIANVIGTNDPVFTIDTSIYSDASIFVRNTGSADIGFDVEVSPLDDGNYFVDDGAATVTVQTSTSGLLPVGRYGKYTRLIFNTAGSSATAELYFVGVV</sequence>
<accession>A0A923E7A8</accession>
<dbReference type="AlphaFoldDB" id="A0A923E7A8"/>
<dbReference type="Proteomes" id="UP000563151">
    <property type="component" value="Unassembled WGS sequence"/>
</dbReference>
<dbReference type="Pfam" id="PF19912">
    <property type="entry name" value="DUF6385"/>
    <property type="match status" value="1"/>
</dbReference>
<feature type="domain" description="DUF6385" evidence="1">
    <location>
        <begin position="227"/>
        <end position="305"/>
    </location>
</feature>
<evidence type="ECO:0000313" key="2">
    <source>
        <dbReference type="EMBL" id="MBC2396426.1"/>
    </source>
</evidence>
<gene>
    <name evidence="2" type="ORF">HGG79_01355</name>
</gene>
<name>A0A923E7A8_CLOTT</name>
<proteinExistence type="predicted"/>
<dbReference type="EMBL" id="JAAZWO010000001">
    <property type="protein sequence ID" value="MBC2396426.1"/>
    <property type="molecule type" value="Genomic_DNA"/>
</dbReference>
<organism evidence="2 3">
    <name type="scientific">Clostridium tetanomorphum</name>
    <dbReference type="NCBI Taxonomy" id="1553"/>
    <lineage>
        <taxon>Bacteria</taxon>
        <taxon>Bacillati</taxon>
        <taxon>Bacillota</taxon>
        <taxon>Clostridia</taxon>
        <taxon>Eubacteriales</taxon>
        <taxon>Clostridiaceae</taxon>
        <taxon>Clostridium</taxon>
    </lineage>
</organism>